<accession>A0A8T0IU87</accession>
<proteinExistence type="predicted"/>
<evidence type="ECO:0000313" key="1">
    <source>
        <dbReference type="EMBL" id="KAG0586707.1"/>
    </source>
</evidence>
<organism evidence="1 2">
    <name type="scientific">Ceratodon purpureus</name>
    <name type="common">Fire moss</name>
    <name type="synonym">Dicranum purpureum</name>
    <dbReference type="NCBI Taxonomy" id="3225"/>
    <lineage>
        <taxon>Eukaryota</taxon>
        <taxon>Viridiplantae</taxon>
        <taxon>Streptophyta</taxon>
        <taxon>Embryophyta</taxon>
        <taxon>Bryophyta</taxon>
        <taxon>Bryophytina</taxon>
        <taxon>Bryopsida</taxon>
        <taxon>Dicranidae</taxon>
        <taxon>Pseudoditrichales</taxon>
        <taxon>Ditrichaceae</taxon>
        <taxon>Ceratodon</taxon>
    </lineage>
</organism>
<reference evidence="1" key="1">
    <citation type="submission" date="2020-06" db="EMBL/GenBank/DDBJ databases">
        <title>WGS assembly of Ceratodon purpureus strain R40.</title>
        <authorList>
            <person name="Carey S.B."/>
            <person name="Jenkins J."/>
            <person name="Shu S."/>
            <person name="Lovell J.T."/>
            <person name="Sreedasyam A."/>
            <person name="Maumus F."/>
            <person name="Tiley G.P."/>
            <person name="Fernandez-Pozo N."/>
            <person name="Barry K."/>
            <person name="Chen C."/>
            <person name="Wang M."/>
            <person name="Lipzen A."/>
            <person name="Daum C."/>
            <person name="Saski C.A."/>
            <person name="Payton A.C."/>
            <person name="Mcbreen J.C."/>
            <person name="Conrad R.E."/>
            <person name="Kollar L.M."/>
            <person name="Olsson S."/>
            <person name="Huttunen S."/>
            <person name="Landis J.B."/>
            <person name="Wickett N.J."/>
            <person name="Johnson M.G."/>
            <person name="Rensing S.A."/>
            <person name="Grimwood J."/>
            <person name="Schmutz J."/>
            <person name="Mcdaniel S.F."/>
        </authorList>
    </citation>
    <scope>NUCLEOTIDE SEQUENCE</scope>
    <source>
        <strain evidence="1">R40</strain>
    </source>
</reference>
<comment type="caution">
    <text evidence="1">The sequence shown here is derived from an EMBL/GenBank/DDBJ whole genome shotgun (WGS) entry which is preliminary data.</text>
</comment>
<sequence>MLQLAPDHINRIQRLVTGDKVLNSGLRIRVSSAQHTCFLNHLLTYFLSKVAPVKLPTLMLSREVRFSTLILSISIYGVFHISTSPISHHRVTLHLPLTRIPNVVKKVGLGWPPRVTTMSFVHNVNRKL</sequence>
<dbReference type="EMBL" id="CM026422">
    <property type="protein sequence ID" value="KAG0586707.1"/>
    <property type="molecule type" value="Genomic_DNA"/>
</dbReference>
<evidence type="ECO:0000313" key="2">
    <source>
        <dbReference type="Proteomes" id="UP000822688"/>
    </source>
</evidence>
<dbReference type="Proteomes" id="UP000822688">
    <property type="component" value="Chromosome 2"/>
</dbReference>
<protein>
    <submittedName>
        <fullName evidence="1">Uncharacterized protein</fullName>
    </submittedName>
</protein>
<keyword evidence="2" id="KW-1185">Reference proteome</keyword>
<gene>
    <name evidence="1" type="ORF">KC19_2G110800</name>
</gene>
<name>A0A8T0IU87_CERPU</name>
<dbReference type="AlphaFoldDB" id="A0A8T0IU87"/>